<evidence type="ECO:0000313" key="2">
    <source>
        <dbReference type="EMBL" id="KAK4497395.1"/>
    </source>
</evidence>
<feature type="region of interest" description="Disordered" evidence="1">
    <location>
        <begin position="1"/>
        <end position="63"/>
    </location>
</feature>
<feature type="compositionally biased region" description="Basic and acidic residues" evidence="1">
    <location>
        <begin position="122"/>
        <end position="137"/>
    </location>
</feature>
<protein>
    <submittedName>
        <fullName evidence="2">Uncharacterized protein</fullName>
    </submittedName>
</protein>
<comment type="caution">
    <text evidence="2">The sequence shown here is derived from an EMBL/GenBank/DDBJ whole genome shotgun (WGS) entry which is preliminary data.</text>
</comment>
<accession>A0ABR0E829</accession>
<evidence type="ECO:0000313" key="3">
    <source>
        <dbReference type="Proteomes" id="UP001305779"/>
    </source>
</evidence>
<feature type="compositionally biased region" description="Basic and acidic residues" evidence="1">
    <location>
        <begin position="104"/>
        <end position="113"/>
    </location>
</feature>
<dbReference type="Proteomes" id="UP001305779">
    <property type="component" value="Unassembled WGS sequence"/>
</dbReference>
<keyword evidence="3" id="KW-1185">Reference proteome</keyword>
<proteinExistence type="predicted"/>
<evidence type="ECO:0000256" key="1">
    <source>
        <dbReference type="SAM" id="MobiDB-lite"/>
    </source>
</evidence>
<dbReference type="EMBL" id="JAXOVC010000009">
    <property type="protein sequence ID" value="KAK4497395.1"/>
    <property type="molecule type" value="Genomic_DNA"/>
</dbReference>
<name>A0ABR0E829_ZASCE</name>
<gene>
    <name evidence="2" type="ORF">PRZ48_011846</name>
</gene>
<sequence>MAERPPSQQPTKNSTDLSIDLASEHEEEPLSPRSRPMLKDDLATAASIQDPKPLNLPPAATPPQVHNTWEEILADRNTPETLAVVDRILPFWRVLRKDELYGHQWKGPDERRGGFSGGSGEGGDHEVLEEFGGKGEDRTEEEEDGRTAGEAMMARWMLDRKVVPNVENEGVEVGDGVE</sequence>
<reference evidence="2 3" key="1">
    <citation type="journal article" date="2023" name="G3 (Bethesda)">
        <title>A chromosome-level genome assembly of Zasmidium syzygii isolated from banana leaves.</title>
        <authorList>
            <person name="van Westerhoven A.C."/>
            <person name="Mehrabi R."/>
            <person name="Talebi R."/>
            <person name="Steentjes M.B.F."/>
            <person name="Corcolon B."/>
            <person name="Chong P.A."/>
            <person name="Kema G.H.J."/>
            <person name="Seidl M.F."/>
        </authorList>
    </citation>
    <scope>NUCLEOTIDE SEQUENCE [LARGE SCALE GENOMIC DNA]</scope>
    <source>
        <strain evidence="2 3">P124</strain>
    </source>
</reference>
<feature type="region of interest" description="Disordered" evidence="1">
    <location>
        <begin position="104"/>
        <end position="147"/>
    </location>
</feature>
<organism evidence="2 3">
    <name type="scientific">Zasmidium cellare</name>
    <name type="common">Wine cellar mold</name>
    <name type="synonym">Racodium cellare</name>
    <dbReference type="NCBI Taxonomy" id="395010"/>
    <lineage>
        <taxon>Eukaryota</taxon>
        <taxon>Fungi</taxon>
        <taxon>Dikarya</taxon>
        <taxon>Ascomycota</taxon>
        <taxon>Pezizomycotina</taxon>
        <taxon>Dothideomycetes</taxon>
        <taxon>Dothideomycetidae</taxon>
        <taxon>Mycosphaerellales</taxon>
        <taxon>Mycosphaerellaceae</taxon>
        <taxon>Zasmidium</taxon>
    </lineage>
</organism>